<dbReference type="GO" id="GO:0009116">
    <property type="term" value="P:nucleoside metabolic process"/>
    <property type="evidence" value="ECO:0007669"/>
    <property type="project" value="InterPro"/>
</dbReference>
<evidence type="ECO:0000313" key="2">
    <source>
        <dbReference type="EMBL" id="QRD89593.1"/>
    </source>
</evidence>
<organism evidence="2 3">
    <name type="scientific">Aspergillus flavus (strain ATCC 200026 / FGSC A1120 / IAM 13836 / NRRL 3357 / JCM 12722 / SRRC 167)</name>
    <dbReference type="NCBI Taxonomy" id="332952"/>
    <lineage>
        <taxon>Eukaryota</taxon>
        <taxon>Fungi</taxon>
        <taxon>Dikarya</taxon>
        <taxon>Ascomycota</taxon>
        <taxon>Pezizomycotina</taxon>
        <taxon>Eurotiomycetes</taxon>
        <taxon>Eurotiomycetidae</taxon>
        <taxon>Eurotiales</taxon>
        <taxon>Aspergillaceae</taxon>
        <taxon>Aspergillus</taxon>
        <taxon>Aspergillus subgen. Circumdati</taxon>
    </lineage>
</organism>
<feature type="region of interest" description="Disordered" evidence="1">
    <location>
        <begin position="1"/>
        <end position="124"/>
    </location>
</feature>
<proteinExistence type="predicted"/>
<sequence length="296" mass="32277">METGKYNPSYGTETRRQPRGSQKARRKGEKSYMLAGRGAVIFGDSPGPGHSLADSYQVPTDEGMTPCVRNGSLSYDSGIGTSLGSTSSSSFRQSKDTPKRPLSPDARLSDPRRRSSYLQCCGSTRPYNFQETGKADSRDPIRFHGDTTRGTAICSQTHAVLPPASFSEISSRNSLRREEYRIGWISALKVEFRAALQMLDQRHQPILGHSSDDNLYVQGRIGIHNVVLTCLPDGRNGTNFAAMVATSMIYTYPNIQTGFMVGIGGGLPSPQNDIRLGDVITGSNESASSTRHLRGY</sequence>
<dbReference type="SUPFAM" id="SSF53167">
    <property type="entry name" value="Purine and uridine phosphorylases"/>
    <property type="match status" value="1"/>
</dbReference>
<dbReference type="AlphaFoldDB" id="A0A7U2QYJ0"/>
<dbReference type="PANTHER" id="PTHR46082:SF11">
    <property type="entry name" value="AAA+ ATPASE DOMAIN-CONTAINING PROTEIN-RELATED"/>
    <property type="match status" value="1"/>
</dbReference>
<dbReference type="VEuPathDB" id="FungiDB:AFLA_001941"/>
<accession>A0A7U2QYJ0</accession>
<name>A0A7U2QYJ0_ASPFN</name>
<dbReference type="Proteomes" id="UP000596276">
    <property type="component" value="Chromosome 4"/>
</dbReference>
<dbReference type="InterPro" id="IPR053137">
    <property type="entry name" value="NLR-like"/>
</dbReference>
<evidence type="ECO:0008006" key="4">
    <source>
        <dbReference type="Google" id="ProtNLM"/>
    </source>
</evidence>
<dbReference type="OMA" id="EEYRIGW"/>
<dbReference type="Gene3D" id="3.40.50.1580">
    <property type="entry name" value="Nucleoside phosphorylase domain"/>
    <property type="match status" value="1"/>
</dbReference>
<protein>
    <recommendedName>
        <fullName evidence="4">Nucleoside phosphorylase domain-containing protein</fullName>
    </recommendedName>
</protein>
<feature type="compositionally biased region" description="Low complexity" evidence="1">
    <location>
        <begin position="77"/>
        <end position="90"/>
    </location>
</feature>
<dbReference type="InterPro" id="IPR035994">
    <property type="entry name" value="Nucleoside_phosphorylase_sf"/>
</dbReference>
<dbReference type="PANTHER" id="PTHR46082">
    <property type="entry name" value="ATP/GTP-BINDING PROTEIN-RELATED"/>
    <property type="match status" value="1"/>
</dbReference>
<evidence type="ECO:0000256" key="1">
    <source>
        <dbReference type="SAM" id="MobiDB-lite"/>
    </source>
</evidence>
<dbReference type="VEuPathDB" id="FungiDB:F9C07_3387"/>
<evidence type="ECO:0000313" key="3">
    <source>
        <dbReference type="Proteomes" id="UP000596276"/>
    </source>
</evidence>
<reference evidence="3" key="1">
    <citation type="journal article" date="2021" name="G3 (Bethesda)">
        <title>Chromosome assembled and annotated genome sequence of Aspergillus flavus NRRL 3357.</title>
        <authorList>
            <person name="Skerker J.M."/>
            <person name="Pianalto K.M."/>
            <person name="Mondo S.J."/>
            <person name="Yang K."/>
            <person name="Arkin A.P."/>
            <person name="Keller N.P."/>
            <person name="Grigoriev I.V."/>
            <person name="Louise Glass N.L."/>
        </authorList>
    </citation>
    <scope>NUCLEOTIDE SEQUENCE [LARGE SCALE GENOMIC DNA]</scope>
    <source>
        <strain evidence="3">ATCC 200026 / FGSC A1120 / IAM 13836 / NRRL 3357 / JCM 12722 / SRRC 167</strain>
    </source>
</reference>
<dbReference type="GO" id="GO:0003824">
    <property type="term" value="F:catalytic activity"/>
    <property type="evidence" value="ECO:0007669"/>
    <property type="project" value="InterPro"/>
</dbReference>
<dbReference type="EMBL" id="CP044618">
    <property type="protein sequence ID" value="QRD89593.1"/>
    <property type="molecule type" value="Genomic_DNA"/>
</dbReference>
<keyword evidence="3" id="KW-1185">Reference proteome</keyword>
<gene>
    <name evidence="2" type="ORF">F9C07_3387</name>
</gene>